<dbReference type="GO" id="GO:0003677">
    <property type="term" value="F:DNA binding"/>
    <property type="evidence" value="ECO:0007669"/>
    <property type="project" value="UniProtKB-KW"/>
</dbReference>
<dbReference type="InterPro" id="IPR028978">
    <property type="entry name" value="Chorismate_lyase_/UTRA_dom_sf"/>
</dbReference>
<dbReference type="AlphaFoldDB" id="A0A318NZW3"/>
<protein>
    <submittedName>
        <fullName evidence="4">MFS transporter</fullName>
    </submittedName>
</protein>
<dbReference type="Gene3D" id="1.10.10.10">
    <property type="entry name" value="Winged helix-like DNA-binding domain superfamily/Winged helix DNA-binding domain"/>
    <property type="match status" value="1"/>
</dbReference>
<proteinExistence type="predicted"/>
<reference evidence="4 5" key="1">
    <citation type="submission" date="2017-11" db="EMBL/GenBank/DDBJ databases">
        <title>Genome sequence of the oocydin A producing rhizobacterium Serratia plymuthica 4Rx5.</title>
        <authorList>
            <person name="Matilla M.A."/>
            <person name="Udaondo Z."/>
            <person name="Salmond G.P.C."/>
        </authorList>
    </citation>
    <scope>NUCLEOTIDE SEQUENCE [LARGE SCALE GENOMIC DNA]</scope>
    <source>
        <strain evidence="4 5">4Rx5</strain>
    </source>
</reference>
<keyword evidence="2" id="KW-0238">DNA-binding</keyword>
<dbReference type="InterPro" id="IPR000524">
    <property type="entry name" value="Tscrpt_reg_HTH_GntR"/>
</dbReference>
<evidence type="ECO:0000256" key="3">
    <source>
        <dbReference type="ARBA" id="ARBA00023163"/>
    </source>
</evidence>
<evidence type="ECO:0000313" key="5">
    <source>
        <dbReference type="Proteomes" id="UP000248196"/>
    </source>
</evidence>
<dbReference type="SUPFAM" id="SSF46785">
    <property type="entry name" value="Winged helix' DNA-binding domain"/>
    <property type="match status" value="1"/>
</dbReference>
<comment type="caution">
    <text evidence="4">The sequence shown here is derived from an EMBL/GenBank/DDBJ whole genome shotgun (WGS) entry which is preliminary data.</text>
</comment>
<keyword evidence="1" id="KW-0805">Transcription regulation</keyword>
<dbReference type="GO" id="GO:0045892">
    <property type="term" value="P:negative regulation of DNA-templated transcription"/>
    <property type="evidence" value="ECO:0007669"/>
    <property type="project" value="TreeGrafter"/>
</dbReference>
<dbReference type="SMART" id="SM00866">
    <property type="entry name" value="UTRA"/>
    <property type="match status" value="1"/>
</dbReference>
<accession>A0A318NZW3</accession>
<dbReference type="OrthoDB" id="9784545at2"/>
<evidence type="ECO:0000256" key="1">
    <source>
        <dbReference type="ARBA" id="ARBA00023015"/>
    </source>
</evidence>
<dbReference type="InterPro" id="IPR050679">
    <property type="entry name" value="Bact_HTH_transcr_reg"/>
</dbReference>
<name>A0A318NZW3_SERPL</name>
<dbReference type="PANTHER" id="PTHR44846">
    <property type="entry name" value="MANNOSYL-D-GLYCERATE TRANSPORT/METABOLISM SYSTEM REPRESSOR MNGR-RELATED"/>
    <property type="match status" value="1"/>
</dbReference>
<organism evidence="4 5">
    <name type="scientific">Serratia plymuthica</name>
    <dbReference type="NCBI Taxonomy" id="82996"/>
    <lineage>
        <taxon>Bacteria</taxon>
        <taxon>Pseudomonadati</taxon>
        <taxon>Pseudomonadota</taxon>
        <taxon>Gammaproteobacteria</taxon>
        <taxon>Enterobacterales</taxon>
        <taxon>Yersiniaceae</taxon>
        <taxon>Serratia</taxon>
    </lineage>
</organism>
<gene>
    <name evidence="4" type="ORF">CT690_16245</name>
</gene>
<dbReference type="Pfam" id="PF00392">
    <property type="entry name" value="GntR"/>
    <property type="match status" value="1"/>
</dbReference>
<dbReference type="SUPFAM" id="SSF64288">
    <property type="entry name" value="Chorismate lyase-like"/>
    <property type="match status" value="1"/>
</dbReference>
<dbReference type="Proteomes" id="UP000248196">
    <property type="component" value="Unassembled WGS sequence"/>
</dbReference>
<evidence type="ECO:0000313" key="4">
    <source>
        <dbReference type="EMBL" id="PYD38428.1"/>
    </source>
</evidence>
<dbReference type="EMBL" id="PESE01000004">
    <property type="protein sequence ID" value="PYD38428.1"/>
    <property type="molecule type" value="Genomic_DNA"/>
</dbReference>
<dbReference type="PRINTS" id="PR00035">
    <property type="entry name" value="HTHGNTR"/>
</dbReference>
<dbReference type="SMART" id="SM00345">
    <property type="entry name" value="HTH_GNTR"/>
    <property type="match status" value="1"/>
</dbReference>
<dbReference type="GO" id="GO:0003700">
    <property type="term" value="F:DNA-binding transcription factor activity"/>
    <property type="evidence" value="ECO:0007669"/>
    <property type="project" value="InterPro"/>
</dbReference>
<evidence type="ECO:0000256" key="2">
    <source>
        <dbReference type="ARBA" id="ARBA00023125"/>
    </source>
</evidence>
<dbReference type="CDD" id="cd07377">
    <property type="entry name" value="WHTH_GntR"/>
    <property type="match status" value="1"/>
</dbReference>
<dbReference type="Gene3D" id="3.40.1410.10">
    <property type="entry name" value="Chorismate lyase-like"/>
    <property type="match status" value="1"/>
</dbReference>
<dbReference type="RefSeq" id="WP_004948880.1">
    <property type="nucleotide sequence ID" value="NZ_CP007439.1"/>
</dbReference>
<sequence>MSEVSTTVSTICQALNARIVAGEFNTGGKLPSERALSEQFSTTRITLQEALGQLEAQGVIYRQVRRGWFISPPRLVYNPLQRSHFHAMAQQQGRDAHTQVIDSGHVQADAALARRLELPEGAEVYRIRRLRFIDGRAVLYCEHYLNPAYFAGILDADLTQSLTSLYAERYGIRYGRVRFDMLPTLLPQEAATMLKVTYGSPSLFITRVNRDQHDRVIDCDLEYWRYDALHIDVEAVANDEG</sequence>
<dbReference type="Pfam" id="PF07702">
    <property type="entry name" value="UTRA"/>
    <property type="match status" value="1"/>
</dbReference>
<keyword evidence="3" id="KW-0804">Transcription</keyword>
<dbReference type="InterPro" id="IPR036390">
    <property type="entry name" value="WH_DNA-bd_sf"/>
</dbReference>
<dbReference type="InterPro" id="IPR036388">
    <property type="entry name" value="WH-like_DNA-bd_sf"/>
</dbReference>
<dbReference type="InterPro" id="IPR011663">
    <property type="entry name" value="UTRA"/>
</dbReference>
<dbReference type="PANTHER" id="PTHR44846:SF7">
    <property type="entry name" value="TRANSCRIPTIONAL REGULATOR OF 2-AMINOETHYLPHOSPHONATE DEGRADATION OPERONS-RELATED"/>
    <property type="match status" value="1"/>
</dbReference>
<dbReference type="PROSITE" id="PS50949">
    <property type="entry name" value="HTH_GNTR"/>
    <property type="match status" value="1"/>
</dbReference>